<name>A0AA95JA38_9BACL</name>
<protein>
    <recommendedName>
        <fullName evidence="2">SLH domain-containing protein</fullName>
    </recommendedName>
</protein>
<feature type="domain" description="SLH" evidence="2">
    <location>
        <begin position="78"/>
        <end position="141"/>
    </location>
</feature>
<sequence length="880" mass="90642">MKKSLSLLLTIALVFGMFANMASAATANEAGSALQKLGVIKGDQNGGLMLDSTWKRQDLAVLLSRLVGKEDASKATDKSHTFKDVPKSALYDAVLSWAKEEGYMQGHSATKFGWNEELTNKQFAAVVLRALGVDTTSAEQYAKVGELAVAAGIFPEGTNFDAPAKRGDTYVAIVAALDTEVAGTGKKLGEILGLEGYANAELAVAKAAQSGATKITVDFNRVLTATEITDLTVAVKNGLVSYPVTAKASEDKKSVVLEATFLPAQEYDVVVNKLDAVKVKVEAAKVSKIDIGAASIQKAAAQDLLVKAFNQFNEEDKTAAVAISAFSSKNGDLVAKLAGGKLDASLEDVDNTIVITASNYVTGLTATKTFKVVAKSSPTTIALGQVAPLKDADRVYTGKAGYALPYTLNDQYGGTIKLAQQGAVGGAAATSVVFGDISFTVSNSAIVSASTFAVDADGVLTFATGATAGNVVITAVNTKTGANASVSVNVEAAASLKTFQLSAPAAIVVKGEGVAFPYVAADSQGKQYANKDVVAAAGGLTFTANNAAITPKFKANGDIEFTFANTGTTTVMAWLNNQIVSTVVVDVKDVAYAVSVAGTKDLKTTLTTGATQTVDFSKLIVRDNYGRTMSAANGWAVAITTPDAAGKVSVAGSTVTGTATGSEKVKVTLSKATFTNVTFDISFTVIANADVKSLTVGTVGTVYAKNAPGTGHSVTLTLTGKTEAGVEVALNAANFYDLVTTSDASVVAKEAGLTIYGKAKGTAVVAVWKDGVKLNEQTVTVSDVAPFATSVKFKKAEYTLSGNVGDNLDLNAEVEVKDQYGVAITDAGSFYSSKGTIADVADTSDRTDGDFLKATNGIITVTYVTVNGLSATTTLNVESL</sequence>
<dbReference type="EMBL" id="CP119317">
    <property type="protein sequence ID" value="WEK53933.1"/>
    <property type="molecule type" value="Genomic_DNA"/>
</dbReference>
<reference evidence="3" key="1">
    <citation type="submission" date="2023-03" db="EMBL/GenBank/DDBJ databases">
        <title>Andean soil-derived lignocellulolytic bacterial consortium as a source of novel taxa and putative plastic-active enzymes.</title>
        <authorList>
            <person name="Diaz-Garcia L."/>
            <person name="Chuvochina M."/>
            <person name="Feuerriegel G."/>
            <person name="Bunk B."/>
            <person name="Sproer C."/>
            <person name="Streit W.R."/>
            <person name="Rodriguez L.M."/>
            <person name="Overmann J."/>
            <person name="Jimenez D.J."/>
        </authorList>
    </citation>
    <scope>NUCLEOTIDE SEQUENCE</scope>
    <source>
        <strain evidence="3">MAG 2441</strain>
    </source>
</reference>
<accession>A0AA95JA38</accession>
<evidence type="ECO:0000313" key="3">
    <source>
        <dbReference type="EMBL" id="WEK53933.1"/>
    </source>
</evidence>
<feature type="chain" id="PRO_5041650584" description="SLH domain-containing protein" evidence="1">
    <location>
        <begin position="25"/>
        <end position="880"/>
    </location>
</feature>
<dbReference type="AlphaFoldDB" id="A0AA95JA38"/>
<dbReference type="InterPro" id="IPR001119">
    <property type="entry name" value="SLH_dom"/>
</dbReference>
<proteinExistence type="predicted"/>
<gene>
    <name evidence="3" type="ORF">P0Y55_15410</name>
</gene>
<evidence type="ECO:0000313" key="4">
    <source>
        <dbReference type="Proteomes" id="UP001178662"/>
    </source>
</evidence>
<dbReference type="Proteomes" id="UP001178662">
    <property type="component" value="Chromosome"/>
</dbReference>
<organism evidence="3 4">
    <name type="scientific">Candidatus Cohnella colombiensis</name>
    <dbReference type="NCBI Taxonomy" id="3121368"/>
    <lineage>
        <taxon>Bacteria</taxon>
        <taxon>Bacillati</taxon>
        <taxon>Bacillota</taxon>
        <taxon>Bacilli</taxon>
        <taxon>Bacillales</taxon>
        <taxon>Paenibacillaceae</taxon>
        <taxon>Cohnella</taxon>
    </lineage>
</organism>
<dbReference type="PROSITE" id="PS51272">
    <property type="entry name" value="SLH"/>
    <property type="match status" value="1"/>
</dbReference>
<evidence type="ECO:0000256" key="1">
    <source>
        <dbReference type="SAM" id="SignalP"/>
    </source>
</evidence>
<keyword evidence="4" id="KW-1185">Reference proteome</keyword>
<evidence type="ECO:0000259" key="2">
    <source>
        <dbReference type="PROSITE" id="PS51272"/>
    </source>
</evidence>
<feature type="signal peptide" evidence="1">
    <location>
        <begin position="1"/>
        <end position="24"/>
    </location>
</feature>
<keyword evidence="1" id="KW-0732">Signal</keyword>